<proteinExistence type="predicted"/>
<dbReference type="Proteomes" id="UP000011991">
    <property type="component" value="Unassembled WGS sequence"/>
</dbReference>
<comment type="caution">
    <text evidence="2">The sequence shown here is derived from an EMBL/GenBank/DDBJ whole genome shotgun (WGS) entry which is preliminary data.</text>
</comment>
<reference evidence="2 3" key="1">
    <citation type="journal article" date="2013" name="Mar. Genomics">
        <title>Expression of sulfatases in Rhodopirellula baltica and the diversity of sulfatases in the genus Rhodopirellula.</title>
        <authorList>
            <person name="Wegner C.E."/>
            <person name="Richter-Heitmann T."/>
            <person name="Klindworth A."/>
            <person name="Klockow C."/>
            <person name="Richter M."/>
            <person name="Achstetter T."/>
            <person name="Glockner F.O."/>
            <person name="Harder J."/>
        </authorList>
    </citation>
    <scope>NUCLEOTIDE SEQUENCE [LARGE SCALE GENOMIC DNA]</scope>
    <source>
        <strain evidence="2 3">SM1</strain>
    </source>
</reference>
<dbReference type="InterPro" id="IPR040572">
    <property type="entry name" value="TackOD1"/>
</dbReference>
<name>M5RS74_9BACT</name>
<evidence type="ECO:0000313" key="3">
    <source>
        <dbReference type="Proteomes" id="UP000011991"/>
    </source>
</evidence>
<sequence>MWDLVASSTTLILDSLSLNAHECLRCQSLKERRIGLEIRLPVTCSLAVNTHNKIKDQIMYTSIDQPRHSTANHSGETLPVQTELLVGVNSTAVNSSAFSGPNAPLKAPHFQKNRTNSGIETDEPRYALTRGVFAIPILHDRSPDVGHSAEGVTIEISRTSVTFELATRPRPATSTWLLGIESEKGELGFTTVVSRSVTQAGLGLLISAAIVAPDDDPLSDDNLTPTLDPKDLTFHTKLPFAVLNKWVSLGVLQTRLLDRILVCRRCGSLPTFRRGCRNCGSVEVESQRMIHHFACAHVDHVACFDHATELACPKCLAKKLVVGADFEYLDGPLQCLECQWSDTELMTIARCGSCGDECALDQTVEKEMVQYCVNRLELLDLVAANGPVVGCPAAAATV</sequence>
<accession>M5RS74</accession>
<dbReference type="PATRIC" id="fig|1265738.3.peg.864"/>
<evidence type="ECO:0000259" key="1">
    <source>
        <dbReference type="Pfam" id="PF18551"/>
    </source>
</evidence>
<keyword evidence="3" id="KW-1185">Reference proteome</keyword>
<dbReference type="EMBL" id="ANOG01000137">
    <property type="protein sequence ID" value="EMI22198.1"/>
    <property type="molecule type" value="Genomic_DNA"/>
</dbReference>
<dbReference type="Pfam" id="PF18551">
    <property type="entry name" value="TackOD1"/>
    <property type="match status" value="1"/>
</dbReference>
<organism evidence="2 3">
    <name type="scientific">Rhodopirellula maiorica SM1</name>
    <dbReference type="NCBI Taxonomy" id="1265738"/>
    <lineage>
        <taxon>Bacteria</taxon>
        <taxon>Pseudomonadati</taxon>
        <taxon>Planctomycetota</taxon>
        <taxon>Planctomycetia</taxon>
        <taxon>Pirellulales</taxon>
        <taxon>Pirellulaceae</taxon>
        <taxon>Novipirellula</taxon>
    </lineage>
</organism>
<evidence type="ECO:0000313" key="2">
    <source>
        <dbReference type="EMBL" id="EMI22198.1"/>
    </source>
</evidence>
<feature type="domain" description="Thaumarchaeal output" evidence="1">
    <location>
        <begin position="239"/>
        <end position="372"/>
    </location>
</feature>
<gene>
    <name evidence="2" type="ORF">RMSM_00867</name>
</gene>
<dbReference type="AlphaFoldDB" id="M5RS74"/>
<protein>
    <recommendedName>
        <fullName evidence="1">Thaumarchaeal output domain-containing protein</fullName>
    </recommendedName>
</protein>